<dbReference type="OrthoDB" id="9775079at2"/>
<dbReference type="Proteomes" id="UP000245697">
    <property type="component" value="Unassembled WGS sequence"/>
</dbReference>
<dbReference type="RefSeq" id="WP_109602356.1">
    <property type="nucleotide sequence ID" value="NZ_BONA01000091.1"/>
</dbReference>
<gene>
    <name evidence="3" type="ORF">BC793_13568</name>
</gene>
<evidence type="ECO:0000313" key="4">
    <source>
        <dbReference type="Proteomes" id="UP000245697"/>
    </source>
</evidence>
<dbReference type="InterPro" id="IPR011704">
    <property type="entry name" value="ATPase_dyneun-rel_AAA"/>
</dbReference>
<dbReference type="CDD" id="cd00009">
    <property type="entry name" value="AAA"/>
    <property type="match status" value="1"/>
</dbReference>
<feature type="domain" description="ATPase dynein-related AAA" evidence="1">
    <location>
        <begin position="38"/>
        <end position="171"/>
    </location>
</feature>
<comment type="caution">
    <text evidence="3">The sequence shown here is derived from an EMBL/GenBank/DDBJ whole genome shotgun (WGS) entry which is preliminary data.</text>
</comment>
<dbReference type="PANTHER" id="PTHR35023:SF1">
    <property type="entry name" value="MG-PROTOPORPHYRIN IX CHELATASE"/>
    <property type="match status" value="1"/>
</dbReference>
<evidence type="ECO:0000259" key="2">
    <source>
        <dbReference type="Pfam" id="PF17863"/>
    </source>
</evidence>
<dbReference type="InterPro" id="IPR027417">
    <property type="entry name" value="P-loop_NTPase"/>
</dbReference>
<dbReference type="Pfam" id="PF17863">
    <property type="entry name" value="AAA_lid_2"/>
    <property type="match status" value="1"/>
</dbReference>
<dbReference type="PANTHER" id="PTHR35023">
    <property type="entry name" value="CHELATASE-RELATED"/>
    <property type="match status" value="1"/>
</dbReference>
<dbReference type="InterPro" id="IPR041628">
    <property type="entry name" value="ChlI/MoxR_AAA_lid"/>
</dbReference>
<dbReference type="GO" id="GO:0016887">
    <property type="term" value="F:ATP hydrolysis activity"/>
    <property type="evidence" value="ECO:0007669"/>
    <property type="project" value="InterPro"/>
</dbReference>
<dbReference type="AlphaFoldDB" id="A0A316F3M4"/>
<dbReference type="Gene3D" id="3.40.50.300">
    <property type="entry name" value="P-loop containing nucleotide triphosphate hydrolases"/>
    <property type="match status" value="1"/>
</dbReference>
<dbReference type="Gene3D" id="1.10.8.80">
    <property type="entry name" value="Magnesium chelatase subunit I, C-Terminal domain"/>
    <property type="match status" value="1"/>
</dbReference>
<proteinExistence type="predicted"/>
<keyword evidence="4" id="KW-1185">Reference proteome</keyword>
<dbReference type="Pfam" id="PF07728">
    <property type="entry name" value="AAA_5"/>
    <property type="match status" value="1"/>
</dbReference>
<name>A0A316F3M4_9ACTN</name>
<accession>A0A316F3M4</accession>
<evidence type="ECO:0000313" key="3">
    <source>
        <dbReference type="EMBL" id="PWK31071.1"/>
    </source>
</evidence>
<feature type="domain" description="ChlI/MoxR AAA lid" evidence="2">
    <location>
        <begin position="243"/>
        <end position="293"/>
    </location>
</feature>
<evidence type="ECO:0000259" key="1">
    <source>
        <dbReference type="Pfam" id="PF07728"/>
    </source>
</evidence>
<dbReference type="SUPFAM" id="SSF52540">
    <property type="entry name" value="P-loop containing nucleoside triphosphate hydrolases"/>
    <property type="match status" value="1"/>
</dbReference>
<organism evidence="3 4">
    <name type="scientific">Actinoplanes xinjiangensis</name>
    <dbReference type="NCBI Taxonomy" id="512350"/>
    <lineage>
        <taxon>Bacteria</taxon>
        <taxon>Bacillati</taxon>
        <taxon>Actinomycetota</taxon>
        <taxon>Actinomycetes</taxon>
        <taxon>Micromonosporales</taxon>
        <taxon>Micromonosporaceae</taxon>
        <taxon>Actinoplanes</taxon>
    </lineage>
</organism>
<dbReference type="InterPro" id="IPR052989">
    <property type="entry name" value="Mg-chelatase_DI-like"/>
</dbReference>
<reference evidence="3 4" key="1">
    <citation type="submission" date="2018-05" db="EMBL/GenBank/DDBJ databases">
        <title>Genomic Encyclopedia of Archaeal and Bacterial Type Strains, Phase II (KMG-II): from individual species to whole genera.</title>
        <authorList>
            <person name="Goeker M."/>
        </authorList>
    </citation>
    <scope>NUCLEOTIDE SEQUENCE [LARGE SCALE GENOMIC DNA]</scope>
    <source>
        <strain evidence="3 4">DSM 45184</strain>
    </source>
</reference>
<sequence length="319" mass="33771">MIEPTPPPFVLPYTRVVAQEGLKKALEIAYVSPSVGGVLATGRRGTAKSTTVRAFARMVFGDLPVTLPIGATDDRVVGGWNIDKLLQGTSTWMPGLIEEAGGEGRTGVLYIDEINLLEDHLVNIILDAAATGILTVQRDGVSRRNVAVWFNLVGTMNPEEGGLRPQLLDRFGLVVWVDSAGSAGERAEILTTVLEFERLLTGPPDQLRAAYTADGQRRGRLDAARERVPAVVVPEKAATMAGAIAAEFSLEGHRGELAMLRAARAIAAIAGAAEVNAAHLAEAAPLTLVHRRGTSESGTLRRWSAEDDAIVARATSAAG</sequence>
<protein>
    <submittedName>
        <fullName evidence="3">Protoporphyrin IX magnesium-chelatase</fullName>
    </submittedName>
</protein>
<dbReference type="EMBL" id="QGGR01000035">
    <property type="protein sequence ID" value="PWK31071.1"/>
    <property type="molecule type" value="Genomic_DNA"/>
</dbReference>
<dbReference type="GO" id="GO:0005524">
    <property type="term" value="F:ATP binding"/>
    <property type="evidence" value="ECO:0007669"/>
    <property type="project" value="InterPro"/>
</dbReference>